<keyword evidence="4 5" id="KW-0418">Kinase</keyword>
<keyword evidence="2" id="KW-0859">Xylose metabolism</keyword>
<dbReference type="EMBL" id="VJZD01000016">
    <property type="protein sequence ID" value="MPY30968.1"/>
    <property type="molecule type" value="Genomic_DNA"/>
</dbReference>
<dbReference type="Gene3D" id="3.30.420.40">
    <property type="match status" value="2"/>
</dbReference>
<dbReference type="InterPro" id="IPR018483">
    <property type="entry name" value="Carb_kinase_FGGY_CS"/>
</dbReference>
<evidence type="ECO:0000259" key="6">
    <source>
        <dbReference type="Pfam" id="PF00370"/>
    </source>
</evidence>
<gene>
    <name evidence="8" type="ORF">FNH09_06450</name>
</gene>
<dbReference type="AlphaFoldDB" id="A0A5N8VAA9"/>
<dbReference type="Proteomes" id="UP000325849">
    <property type="component" value="Unassembled WGS sequence"/>
</dbReference>
<dbReference type="InterPro" id="IPR018485">
    <property type="entry name" value="FGGY_C"/>
</dbReference>
<dbReference type="PIRSF" id="PIRSF000538">
    <property type="entry name" value="GlpK"/>
    <property type="match status" value="1"/>
</dbReference>
<dbReference type="CDD" id="cd07804">
    <property type="entry name" value="ASKHA_NBD_FGGY_RrXK-like"/>
    <property type="match status" value="1"/>
</dbReference>
<evidence type="ECO:0000313" key="9">
    <source>
        <dbReference type="Proteomes" id="UP000325849"/>
    </source>
</evidence>
<dbReference type="Pfam" id="PF00370">
    <property type="entry name" value="FGGY_N"/>
    <property type="match status" value="1"/>
</dbReference>
<comment type="similarity">
    <text evidence="1 5">Belongs to the FGGY kinase family.</text>
</comment>
<dbReference type="PANTHER" id="PTHR43095">
    <property type="entry name" value="SUGAR KINASE"/>
    <property type="match status" value="1"/>
</dbReference>
<dbReference type="OrthoDB" id="9782710at2"/>
<dbReference type="SUPFAM" id="SSF53067">
    <property type="entry name" value="Actin-like ATPase domain"/>
    <property type="match status" value="2"/>
</dbReference>
<dbReference type="PROSITE" id="PS00445">
    <property type="entry name" value="FGGY_KINASES_2"/>
    <property type="match status" value="1"/>
</dbReference>
<dbReference type="InterPro" id="IPR050406">
    <property type="entry name" value="FGGY_Carb_Kinase"/>
</dbReference>
<protein>
    <submittedName>
        <fullName evidence="8">Sugar kinase</fullName>
    </submittedName>
</protein>
<feature type="domain" description="Carbohydrate kinase FGGY N-terminal" evidence="6">
    <location>
        <begin position="5"/>
        <end position="242"/>
    </location>
</feature>
<sequence>MSELVLGIDIGTAGTKGVLTTLDGAVVATAVRPHSMSLPRPSWAEVDATAVWWDGFTAVARELTGRLGAHTLAGLGVSGVGPCLLLCDSAGEPVRPAILYGIDGRAEREIHDLTERLGADAVFDRCGKALSTQAVGPKMLWMQRNEPREWARATRWYNSHSYLAAKLTGAYVLDHHTASQCDPLYDIHAGSWARDWLQDIAGHLEMPRLVHPHEVVGTVTPEASEATGIPVGTPVCAGTVDAWAEAHSAGVRHPGDLMLMYGSTLFFVQILDTYRAHPKLWTTAGVEPGRRTIAAGMSTSGSLTQWLQEVTGGEPFDTLVAEAEAVPPGSDGLLMLPYFAGERTPVFDPQARGVVAGLTLRHTRGHLFRAAYEGIAFGVRQILDFLEDPDDPVRRIVAVGGGTKGGLWTQIVSDVTGREQQVPTQTIGACYGDALLCAVGLGLVPPDTDWAVTETTVRPRAHTRGTYDRLYASYSALYPATRDIVHDLADVQRERAGR</sequence>
<dbReference type="PANTHER" id="PTHR43095:SF5">
    <property type="entry name" value="XYLULOSE KINASE"/>
    <property type="match status" value="1"/>
</dbReference>
<accession>A0A5N8VAA9</accession>
<dbReference type="RefSeq" id="WP_152885774.1">
    <property type="nucleotide sequence ID" value="NZ_VJZD01000016.1"/>
</dbReference>
<proteinExistence type="inferred from homology"/>
<dbReference type="InterPro" id="IPR018484">
    <property type="entry name" value="FGGY_N"/>
</dbReference>
<dbReference type="GO" id="GO:0042732">
    <property type="term" value="P:D-xylose metabolic process"/>
    <property type="evidence" value="ECO:0007669"/>
    <property type="project" value="UniProtKB-KW"/>
</dbReference>
<reference evidence="8 9" key="1">
    <citation type="submission" date="2019-07" db="EMBL/GenBank/DDBJ databases">
        <title>New species of Amycolatopsis and Streptomyces.</title>
        <authorList>
            <person name="Duangmal K."/>
            <person name="Teo W.F.A."/>
            <person name="Lipun K."/>
        </authorList>
    </citation>
    <scope>NUCLEOTIDE SEQUENCE [LARGE SCALE GENOMIC DNA]</scope>
    <source>
        <strain evidence="8 9">NBRC 109810</strain>
    </source>
</reference>
<evidence type="ECO:0000256" key="5">
    <source>
        <dbReference type="RuleBase" id="RU003733"/>
    </source>
</evidence>
<keyword evidence="9" id="KW-1185">Reference proteome</keyword>
<evidence type="ECO:0000259" key="7">
    <source>
        <dbReference type="Pfam" id="PF02782"/>
    </source>
</evidence>
<evidence type="ECO:0000313" key="8">
    <source>
        <dbReference type="EMBL" id="MPY30968.1"/>
    </source>
</evidence>
<feature type="domain" description="Carbohydrate kinase FGGY C-terminal" evidence="7">
    <location>
        <begin position="261"/>
        <end position="440"/>
    </location>
</feature>
<organism evidence="8 9">
    <name type="scientific">Streptomyces adustus</name>
    <dbReference type="NCBI Taxonomy" id="1609272"/>
    <lineage>
        <taxon>Bacteria</taxon>
        <taxon>Bacillati</taxon>
        <taxon>Actinomycetota</taxon>
        <taxon>Actinomycetes</taxon>
        <taxon>Kitasatosporales</taxon>
        <taxon>Streptomycetaceae</taxon>
        <taxon>Streptomyces</taxon>
    </lineage>
</organism>
<evidence type="ECO:0000256" key="2">
    <source>
        <dbReference type="ARBA" id="ARBA00022629"/>
    </source>
</evidence>
<dbReference type="Pfam" id="PF02782">
    <property type="entry name" value="FGGY_C"/>
    <property type="match status" value="1"/>
</dbReference>
<dbReference type="InterPro" id="IPR000577">
    <property type="entry name" value="Carb_kinase_FGGY"/>
</dbReference>
<comment type="caution">
    <text evidence="8">The sequence shown here is derived from an EMBL/GenBank/DDBJ whole genome shotgun (WGS) entry which is preliminary data.</text>
</comment>
<keyword evidence="2" id="KW-0119">Carbohydrate metabolism</keyword>
<evidence type="ECO:0000256" key="4">
    <source>
        <dbReference type="ARBA" id="ARBA00022777"/>
    </source>
</evidence>
<keyword evidence="3 5" id="KW-0808">Transferase</keyword>
<evidence type="ECO:0000256" key="1">
    <source>
        <dbReference type="ARBA" id="ARBA00009156"/>
    </source>
</evidence>
<evidence type="ECO:0000256" key="3">
    <source>
        <dbReference type="ARBA" id="ARBA00022679"/>
    </source>
</evidence>
<name>A0A5N8VAA9_9ACTN</name>
<dbReference type="GO" id="GO:0016301">
    <property type="term" value="F:kinase activity"/>
    <property type="evidence" value="ECO:0007669"/>
    <property type="project" value="UniProtKB-KW"/>
</dbReference>
<dbReference type="GO" id="GO:0016773">
    <property type="term" value="F:phosphotransferase activity, alcohol group as acceptor"/>
    <property type="evidence" value="ECO:0007669"/>
    <property type="project" value="InterPro"/>
</dbReference>
<dbReference type="InterPro" id="IPR043129">
    <property type="entry name" value="ATPase_NBD"/>
</dbReference>